<accession>A0ABQ2LWU3</accession>
<dbReference type="SUPFAM" id="SSF53850">
    <property type="entry name" value="Periplasmic binding protein-like II"/>
    <property type="match status" value="1"/>
</dbReference>
<feature type="domain" description="SsuA/THI5-like" evidence="2">
    <location>
        <begin position="89"/>
        <end position="297"/>
    </location>
</feature>
<feature type="region of interest" description="Disordered" evidence="1">
    <location>
        <begin position="1"/>
        <end position="23"/>
    </location>
</feature>
<dbReference type="InterPro" id="IPR006311">
    <property type="entry name" value="TAT_signal"/>
</dbReference>
<evidence type="ECO:0000259" key="2">
    <source>
        <dbReference type="Pfam" id="PF09084"/>
    </source>
</evidence>
<dbReference type="InterPro" id="IPR027939">
    <property type="entry name" value="NMT1/THI5"/>
</dbReference>
<protein>
    <recommendedName>
        <fullName evidence="2">SsuA/THI5-like domain-containing protein</fullName>
    </recommendedName>
</protein>
<gene>
    <name evidence="3" type="ORF">GCM10010977_13730</name>
</gene>
<name>A0ABQ2LWU3_9MICC</name>
<dbReference type="RefSeq" id="WP_188805433.1">
    <property type="nucleotide sequence ID" value="NZ_BAAAOU010000004.1"/>
</dbReference>
<organism evidence="3 4">
    <name type="scientific">Citricoccus zhacaiensis</name>
    <dbReference type="NCBI Taxonomy" id="489142"/>
    <lineage>
        <taxon>Bacteria</taxon>
        <taxon>Bacillati</taxon>
        <taxon>Actinomycetota</taxon>
        <taxon>Actinomycetes</taxon>
        <taxon>Micrococcales</taxon>
        <taxon>Micrococcaceae</taxon>
        <taxon>Citricoccus</taxon>
    </lineage>
</organism>
<keyword evidence="4" id="KW-1185">Reference proteome</keyword>
<evidence type="ECO:0000256" key="1">
    <source>
        <dbReference type="SAM" id="MobiDB-lite"/>
    </source>
</evidence>
<evidence type="ECO:0000313" key="3">
    <source>
        <dbReference type="EMBL" id="GGO44098.1"/>
    </source>
</evidence>
<dbReference type="PROSITE" id="PS51318">
    <property type="entry name" value="TAT"/>
    <property type="match status" value="1"/>
</dbReference>
<sequence length="378" mass="39972">MTRPAIPTPHPRTSPGPLRSDTGLLGRGLSRRTLFRGFGAGVLAVAGAGALASCGTEGAAGGGTDGGGEASLGEVTYISFLPFETLSFAAEMLAMAAGHDAAHGIELGYEVARGTSPSLQAMIAGAGLVARCNTVDLAAARAQGQDVVNIATIARGPAQRINFSKERPITTAQDMVGMTIGIPSEGGSTENNLRLTLENAGVDSEQVNLQVVTDNPASWEMIQRGQIDGYISSPDQSFLLLDMQAGADAIVLGDLSPVISDRQYFVTTDQHIQEKPDQLRAFLASLQDAVTFMVDDADRTKTLEALREENSFASLDNDSVARSALDVQVQNFVNDKEPDPLVTDEEIWLASIEELVETGRIEPVDSPESWMTNDLLPA</sequence>
<dbReference type="Pfam" id="PF09084">
    <property type="entry name" value="NMT1"/>
    <property type="match status" value="1"/>
</dbReference>
<reference evidence="4" key="1">
    <citation type="journal article" date="2019" name="Int. J. Syst. Evol. Microbiol.">
        <title>The Global Catalogue of Microorganisms (GCM) 10K type strain sequencing project: providing services to taxonomists for standard genome sequencing and annotation.</title>
        <authorList>
            <consortium name="The Broad Institute Genomics Platform"/>
            <consortium name="The Broad Institute Genome Sequencing Center for Infectious Disease"/>
            <person name="Wu L."/>
            <person name="Ma J."/>
        </authorList>
    </citation>
    <scope>NUCLEOTIDE SEQUENCE [LARGE SCALE GENOMIC DNA]</scope>
    <source>
        <strain evidence="4">CGMCC 1.7064</strain>
    </source>
</reference>
<dbReference type="Gene3D" id="3.40.190.10">
    <property type="entry name" value="Periplasmic binding protein-like II"/>
    <property type="match status" value="2"/>
</dbReference>
<dbReference type="Proteomes" id="UP000642509">
    <property type="component" value="Unassembled WGS sequence"/>
</dbReference>
<feature type="compositionally biased region" description="Pro residues" evidence="1">
    <location>
        <begin position="1"/>
        <end position="14"/>
    </location>
</feature>
<dbReference type="InterPro" id="IPR015168">
    <property type="entry name" value="SsuA/THI5"/>
</dbReference>
<dbReference type="PANTHER" id="PTHR31528:SF15">
    <property type="entry name" value="RIBOFLAVIN-BINDING PROTEIN RIBY"/>
    <property type="match status" value="1"/>
</dbReference>
<evidence type="ECO:0000313" key="4">
    <source>
        <dbReference type="Proteomes" id="UP000642509"/>
    </source>
</evidence>
<dbReference type="PANTHER" id="PTHR31528">
    <property type="entry name" value="4-AMINO-5-HYDROXYMETHYL-2-METHYLPYRIMIDINE PHOSPHATE SYNTHASE THI11-RELATED"/>
    <property type="match status" value="1"/>
</dbReference>
<dbReference type="EMBL" id="BMLQ01000003">
    <property type="protein sequence ID" value="GGO44098.1"/>
    <property type="molecule type" value="Genomic_DNA"/>
</dbReference>
<comment type="caution">
    <text evidence="3">The sequence shown here is derived from an EMBL/GenBank/DDBJ whole genome shotgun (WGS) entry which is preliminary data.</text>
</comment>
<proteinExistence type="predicted"/>